<dbReference type="Proteomes" id="UP000284243">
    <property type="component" value="Unassembled WGS sequence"/>
</dbReference>
<organism evidence="1 4">
    <name type="scientific">Odoribacter splanchnicus</name>
    <dbReference type="NCBI Taxonomy" id="28118"/>
    <lineage>
        <taxon>Bacteria</taxon>
        <taxon>Pseudomonadati</taxon>
        <taxon>Bacteroidota</taxon>
        <taxon>Bacteroidia</taxon>
        <taxon>Bacteroidales</taxon>
        <taxon>Odoribacteraceae</taxon>
        <taxon>Odoribacter</taxon>
    </lineage>
</organism>
<dbReference type="EMBL" id="QRYW01000051">
    <property type="protein sequence ID" value="RGV19345.1"/>
    <property type="molecule type" value="Genomic_DNA"/>
</dbReference>
<gene>
    <name evidence="2" type="ORF">DWW24_18470</name>
    <name evidence="1" type="ORF">DWW57_17650</name>
</gene>
<dbReference type="Proteomes" id="UP000283426">
    <property type="component" value="Unassembled WGS sequence"/>
</dbReference>
<comment type="caution">
    <text evidence="1">The sequence shown here is derived from an EMBL/GenBank/DDBJ whole genome shotgun (WGS) entry which is preliminary data.</text>
</comment>
<proteinExistence type="predicted"/>
<dbReference type="SUPFAM" id="SSF55729">
    <property type="entry name" value="Acyl-CoA N-acyltransferases (Nat)"/>
    <property type="match status" value="1"/>
</dbReference>
<dbReference type="AlphaFoldDB" id="A0A412TJS8"/>
<dbReference type="InterPro" id="IPR016181">
    <property type="entry name" value="Acyl_CoA_acyltransferase"/>
</dbReference>
<accession>A0A412TJS8</accession>
<evidence type="ECO:0000313" key="1">
    <source>
        <dbReference type="EMBL" id="RGU54040.1"/>
    </source>
</evidence>
<dbReference type="EMBL" id="QRYC01000039">
    <property type="protein sequence ID" value="RGU54040.1"/>
    <property type="molecule type" value="Genomic_DNA"/>
</dbReference>
<dbReference type="Gene3D" id="3.40.630.30">
    <property type="match status" value="1"/>
</dbReference>
<protein>
    <recommendedName>
        <fullName evidence="5">GNAT family N-acetyltransferase</fullName>
    </recommendedName>
</protein>
<dbReference type="RefSeq" id="WP_013611262.1">
    <property type="nucleotide sequence ID" value="NZ_CABJFF010000015.1"/>
</dbReference>
<sequence>MAKYKLRLAKPSDAKEIANLHYSIREQGAPGIFAMMGKPFLKKYYKIVLNDPNEVVICAENEKGQIVGFNSSTLDAKAQMDNLRRKRVQLAFAAFTSILANPKLIKPLFDRYKSMHTSSPTKYFVSEGVRGEYWAWKAAEKDPVGSVEMNMAYRAVLRALGVKEVFYEVDAGNKKVLAYHKLHKDVIIETINLPDGRERYLMKSDLTRKNTK</sequence>
<reference evidence="3 4" key="1">
    <citation type="submission" date="2018-08" db="EMBL/GenBank/DDBJ databases">
        <title>A genome reference for cultivated species of the human gut microbiota.</title>
        <authorList>
            <person name="Zou Y."/>
            <person name="Xue W."/>
            <person name="Luo G."/>
        </authorList>
    </citation>
    <scope>NUCLEOTIDE SEQUENCE [LARGE SCALE GENOMIC DNA]</scope>
    <source>
        <strain evidence="2 3">AF14-6AC</strain>
        <strain evidence="1 4">AF16-14</strain>
    </source>
</reference>
<evidence type="ECO:0000313" key="4">
    <source>
        <dbReference type="Proteomes" id="UP000284243"/>
    </source>
</evidence>
<evidence type="ECO:0000313" key="2">
    <source>
        <dbReference type="EMBL" id="RGV19345.1"/>
    </source>
</evidence>
<dbReference type="OMA" id="HYSIREQ"/>
<evidence type="ECO:0008006" key="5">
    <source>
        <dbReference type="Google" id="ProtNLM"/>
    </source>
</evidence>
<name>A0A412TJS8_9BACT</name>
<evidence type="ECO:0000313" key="3">
    <source>
        <dbReference type="Proteomes" id="UP000283426"/>
    </source>
</evidence>
<dbReference type="GeneID" id="61274208"/>